<dbReference type="OrthoDB" id="3785106at2"/>
<protein>
    <recommendedName>
        <fullName evidence="3">NTP pyrophosphohydrolase MazG putative catalytic core domain-containing protein</fullName>
    </recommendedName>
</protein>
<gene>
    <name evidence="1" type="ORF">E6W39_38380</name>
</gene>
<evidence type="ECO:0000313" key="1">
    <source>
        <dbReference type="EMBL" id="TQF06987.1"/>
    </source>
</evidence>
<keyword evidence="2" id="KW-1185">Reference proteome</keyword>
<dbReference type="AlphaFoldDB" id="A0A540WDL8"/>
<name>A0A540WDL8_9ACTN</name>
<organism evidence="1 2">
    <name type="scientific">Kitasatospora acidiphila</name>
    <dbReference type="NCBI Taxonomy" id="2567942"/>
    <lineage>
        <taxon>Bacteria</taxon>
        <taxon>Bacillati</taxon>
        <taxon>Actinomycetota</taxon>
        <taxon>Actinomycetes</taxon>
        <taxon>Kitasatosporales</taxon>
        <taxon>Streptomycetaceae</taxon>
        <taxon>Kitasatospora</taxon>
    </lineage>
</organism>
<dbReference type="Proteomes" id="UP000319103">
    <property type="component" value="Unassembled WGS sequence"/>
</dbReference>
<evidence type="ECO:0008006" key="3">
    <source>
        <dbReference type="Google" id="ProtNLM"/>
    </source>
</evidence>
<dbReference type="EMBL" id="VIGB01000003">
    <property type="protein sequence ID" value="TQF06987.1"/>
    <property type="molecule type" value="Genomic_DNA"/>
</dbReference>
<proteinExistence type="predicted"/>
<dbReference type="RefSeq" id="WP_141637392.1">
    <property type="nucleotide sequence ID" value="NZ_VIGB01000003.1"/>
</dbReference>
<dbReference type="CDD" id="cd11533">
    <property type="entry name" value="NTP-PPase_Af0060_like"/>
    <property type="match status" value="1"/>
</dbReference>
<sequence length="112" mass="12061">MDDAAWRFAEDFVGYLETHSELPRDQRVLVQALKLQEESGEVASAVIGALGANPRKGPDPRGWDGVRAEACDTAITALVLLTHLCDDPAGYFTAHLRGLTERLAALESRGAA</sequence>
<dbReference type="SUPFAM" id="SSF101386">
    <property type="entry name" value="all-alpha NTP pyrophosphatases"/>
    <property type="match status" value="1"/>
</dbReference>
<accession>A0A540WDL8</accession>
<dbReference type="InterPro" id="IPR044548">
    <property type="entry name" value="AF0060_NTP-PPase_MazG-like"/>
</dbReference>
<evidence type="ECO:0000313" key="2">
    <source>
        <dbReference type="Proteomes" id="UP000319103"/>
    </source>
</evidence>
<comment type="caution">
    <text evidence="1">The sequence shown here is derived from an EMBL/GenBank/DDBJ whole genome shotgun (WGS) entry which is preliminary data.</text>
</comment>
<reference evidence="1 2" key="1">
    <citation type="submission" date="2019-06" db="EMBL/GenBank/DDBJ databases">
        <title>Description of Kitasatospora acidophila sp. nov. isolated from pine grove soil, and reclassification of Streptomyces novaecaesareae to Kitasatospora novaeceasareae comb. nov.</title>
        <authorList>
            <person name="Kim M.J."/>
        </authorList>
    </citation>
    <scope>NUCLEOTIDE SEQUENCE [LARGE SCALE GENOMIC DNA]</scope>
    <source>
        <strain evidence="1 2">MMS16-CNU292</strain>
    </source>
</reference>